<comment type="caution">
    <text evidence="3">The sequence shown here is derived from an EMBL/GenBank/DDBJ whole genome shotgun (WGS) entry which is preliminary data.</text>
</comment>
<dbReference type="Gene3D" id="3.30.1540.10">
    <property type="entry name" value="formyl-coa transferase, domain 3"/>
    <property type="match status" value="1"/>
</dbReference>
<name>A0A7K3VXP0_9ACTN</name>
<dbReference type="RefSeq" id="WP_163480061.1">
    <property type="nucleotide sequence ID" value="NZ_JAAGWF010000004.1"/>
</dbReference>
<accession>A0A7K3VXP0</accession>
<sequence>MAGPLSDLHIVDLSTYVAGPSAALALAQLGADVVRIDPLGGATDTRRLPLAPDGTSLYWAGLNRYKRSVEVDLRTAQGRDLVRSLLACGGDGHGILITNAVGQSWLDYEDLRRSRPDLIMIHIAGRVDGKPAVDYTVNAEVGLPWLTGPSDSSAPVNHVLPAWDLLTGLHASLALVTADRERRRSGNGQYIRINLSDVAVTTMAHLGFIADAAVNGSQRLREGNYLYGSYGSDFATRDGRRVMVVALTARHWAKLVQLTGVGDVITALEHSLRVDFSQEQVRYEHRDVITALLTPWFAARAHADVVRELDDGQVLWGDYRRVDELGRHGDSPVSTSGLFVDVDQPGAGRYPVPRSALRTSGWEGPTPRPPARVGQDTADILQEWLQMPREKLVELQHAGVIAGASPRREGQLT</sequence>
<dbReference type="Proteomes" id="UP000470246">
    <property type="component" value="Unassembled WGS sequence"/>
</dbReference>
<evidence type="ECO:0000256" key="2">
    <source>
        <dbReference type="SAM" id="MobiDB-lite"/>
    </source>
</evidence>
<dbReference type="AlphaFoldDB" id="A0A7K3VXP0"/>
<dbReference type="InterPro" id="IPR003673">
    <property type="entry name" value="CoA-Trfase_fam_III"/>
</dbReference>
<evidence type="ECO:0000256" key="1">
    <source>
        <dbReference type="ARBA" id="ARBA00022679"/>
    </source>
</evidence>
<gene>
    <name evidence="3" type="ORF">GCU56_03125</name>
</gene>
<keyword evidence="3" id="KW-0413">Isomerase</keyword>
<dbReference type="InterPro" id="IPR023606">
    <property type="entry name" value="CoA-Trfase_III_dom_1_sf"/>
</dbReference>
<keyword evidence="4" id="KW-1185">Reference proteome</keyword>
<dbReference type="GO" id="GO:0008410">
    <property type="term" value="F:CoA-transferase activity"/>
    <property type="evidence" value="ECO:0007669"/>
    <property type="project" value="TreeGrafter"/>
</dbReference>
<protein>
    <submittedName>
        <fullName evidence="3">2-methylfumaryl-CoA isomerase</fullName>
    </submittedName>
</protein>
<dbReference type="InterPro" id="IPR044855">
    <property type="entry name" value="CoA-Trfase_III_dom3_sf"/>
</dbReference>
<dbReference type="EMBL" id="JAAGWF010000004">
    <property type="protein sequence ID" value="NEK56863.1"/>
    <property type="molecule type" value="Genomic_DNA"/>
</dbReference>
<evidence type="ECO:0000313" key="4">
    <source>
        <dbReference type="Proteomes" id="UP000470246"/>
    </source>
</evidence>
<organism evidence="3 4">
    <name type="scientific">Geodermatophilus sabuli</name>
    <dbReference type="NCBI Taxonomy" id="1564158"/>
    <lineage>
        <taxon>Bacteria</taxon>
        <taxon>Bacillati</taxon>
        <taxon>Actinomycetota</taxon>
        <taxon>Actinomycetes</taxon>
        <taxon>Geodermatophilales</taxon>
        <taxon>Geodermatophilaceae</taxon>
        <taxon>Geodermatophilus</taxon>
    </lineage>
</organism>
<feature type="region of interest" description="Disordered" evidence="2">
    <location>
        <begin position="352"/>
        <end position="373"/>
    </location>
</feature>
<keyword evidence="1" id="KW-0808">Transferase</keyword>
<reference evidence="3 4" key="1">
    <citation type="submission" date="2020-02" db="EMBL/GenBank/DDBJ databases">
        <title>Geodermatophilus sabuli CPCC 205279 I12A-02694.</title>
        <authorList>
            <person name="Jiang Z."/>
        </authorList>
    </citation>
    <scope>NUCLEOTIDE SEQUENCE [LARGE SCALE GENOMIC DNA]</scope>
    <source>
        <strain evidence="3 4">I12A-02694</strain>
    </source>
</reference>
<dbReference type="InterPro" id="IPR050483">
    <property type="entry name" value="CoA-transferase_III_domain"/>
</dbReference>
<evidence type="ECO:0000313" key="3">
    <source>
        <dbReference type="EMBL" id="NEK56863.1"/>
    </source>
</evidence>
<dbReference type="SUPFAM" id="SSF89796">
    <property type="entry name" value="CoA-transferase family III (CaiB/BaiF)"/>
    <property type="match status" value="1"/>
</dbReference>
<dbReference type="PANTHER" id="PTHR48207:SF3">
    <property type="entry name" value="SUCCINATE--HYDROXYMETHYLGLUTARATE COA-TRANSFERASE"/>
    <property type="match status" value="1"/>
</dbReference>
<dbReference type="GO" id="GO:0016853">
    <property type="term" value="F:isomerase activity"/>
    <property type="evidence" value="ECO:0007669"/>
    <property type="project" value="UniProtKB-KW"/>
</dbReference>
<dbReference type="PANTHER" id="PTHR48207">
    <property type="entry name" value="SUCCINATE--HYDROXYMETHYLGLUTARATE COA-TRANSFERASE"/>
    <property type="match status" value="1"/>
</dbReference>
<dbReference type="Gene3D" id="3.40.50.10540">
    <property type="entry name" value="Crotonobetainyl-coa:carnitine coa-transferase, domain 1"/>
    <property type="match status" value="1"/>
</dbReference>
<proteinExistence type="predicted"/>
<dbReference type="Pfam" id="PF02515">
    <property type="entry name" value="CoA_transf_3"/>
    <property type="match status" value="1"/>
</dbReference>